<organism evidence="2 3">
    <name type="scientific">Albula glossodonta</name>
    <name type="common">roundjaw bonefish</name>
    <dbReference type="NCBI Taxonomy" id="121402"/>
    <lineage>
        <taxon>Eukaryota</taxon>
        <taxon>Metazoa</taxon>
        <taxon>Chordata</taxon>
        <taxon>Craniata</taxon>
        <taxon>Vertebrata</taxon>
        <taxon>Euteleostomi</taxon>
        <taxon>Actinopterygii</taxon>
        <taxon>Neopterygii</taxon>
        <taxon>Teleostei</taxon>
        <taxon>Albuliformes</taxon>
        <taxon>Albulidae</taxon>
        <taxon>Albula</taxon>
    </lineage>
</organism>
<feature type="compositionally biased region" description="Pro residues" evidence="1">
    <location>
        <begin position="78"/>
        <end position="87"/>
    </location>
</feature>
<feature type="region of interest" description="Disordered" evidence="1">
    <location>
        <begin position="66"/>
        <end position="87"/>
    </location>
</feature>
<protein>
    <submittedName>
        <fullName evidence="2">Uncharacterized protein</fullName>
    </submittedName>
</protein>
<sequence>MPGVFEVESERDTTKAYQTGARRVGVRAYGGDTGGGGGRTARWLQEEMSGPAFCMGARAAEVNLQSEEKDVQGAKISSPPPPPQSAPPFLLPCHALVKIFRGYALKPWANIDEVETEVVEIEAKLDKARPLARVWKF</sequence>
<gene>
    <name evidence="2" type="ORF">JZ751_023950</name>
</gene>
<comment type="caution">
    <text evidence="2">The sequence shown here is derived from an EMBL/GenBank/DDBJ whole genome shotgun (WGS) entry which is preliminary data.</text>
</comment>
<reference evidence="2" key="1">
    <citation type="thesis" date="2021" institute="BYU ScholarsArchive" country="Provo, UT, USA">
        <title>Applications of and Algorithms for Genome Assembly and Genomic Analyses with an Emphasis on Marine Teleosts.</title>
        <authorList>
            <person name="Pickett B.D."/>
        </authorList>
    </citation>
    <scope>NUCLEOTIDE SEQUENCE</scope>
    <source>
        <strain evidence="2">HI-2016</strain>
    </source>
</reference>
<dbReference type="AlphaFoldDB" id="A0A8T2NFD8"/>
<evidence type="ECO:0000256" key="1">
    <source>
        <dbReference type="SAM" id="MobiDB-lite"/>
    </source>
</evidence>
<name>A0A8T2NFD8_9TELE</name>
<dbReference type="Proteomes" id="UP000824540">
    <property type="component" value="Unassembled WGS sequence"/>
</dbReference>
<keyword evidence="3" id="KW-1185">Reference proteome</keyword>
<accession>A0A8T2NFD8</accession>
<proteinExistence type="predicted"/>
<dbReference type="EMBL" id="JAFBMS010000056">
    <property type="protein sequence ID" value="KAG9339253.1"/>
    <property type="molecule type" value="Genomic_DNA"/>
</dbReference>
<evidence type="ECO:0000313" key="2">
    <source>
        <dbReference type="EMBL" id="KAG9339253.1"/>
    </source>
</evidence>
<evidence type="ECO:0000313" key="3">
    <source>
        <dbReference type="Proteomes" id="UP000824540"/>
    </source>
</evidence>